<dbReference type="GO" id="GO:0055085">
    <property type="term" value="P:transmembrane transport"/>
    <property type="evidence" value="ECO:0007669"/>
    <property type="project" value="InterPro"/>
</dbReference>
<reference evidence="7" key="2">
    <citation type="submission" date="2020-09" db="EMBL/GenBank/DDBJ databases">
        <authorList>
            <person name="Sun Q."/>
            <person name="Kim S."/>
        </authorList>
    </citation>
    <scope>NUCLEOTIDE SEQUENCE</scope>
    <source>
        <strain evidence="7">KCTC 42731</strain>
    </source>
</reference>
<evidence type="ECO:0000259" key="6">
    <source>
        <dbReference type="PROSITE" id="PS50801"/>
    </source>
</evidence>
<keyword evidence="4 5" id="KW-0472">Membrane</keyword>
<dbReference type="PROSITE" id="PS50801">
    <property type="entry name" value="STAS"/>
    <property type="match status" value="1"/>
</dbReference>
<feature type="transmembrane region" description="Helical" evidence="5">
    <location>
        <begin position="37"/>
        <end position="56"/>
    </location>
</feature>
<keyword evidence="3 5" id="KW-1133">Transmembrane helix</keyword>
<comment type="caution">
    <text evidence="7">The sequence shown here is derived from an EMBL/GenBank/DDBJ whole genome shotgun (WGS) entry which is preliminary data.</text>
</comment>
<sequence length="547" mass="58270">MINIPTTKNLRGDAFGGLSAAIVSLPLALAFGVASGAGAAAGVYGAVLIGLFATLFGGTKTLISEPTGPMTVVFTVVIAEMLASNPENGMAMAFTVVMMAGVVQLVLSKLSLGKYITMMPYSVISGFMSGIGCILILLQLGPLLGVKAPEPGAAGTLNNLGYIFSNISLPEVVIAALSLAVLFFTPKKLAQKVPAQLIALVGVSIFSLLVFSHSDVSRIGEINIGLPQIYWPTFDYNLLDDMLVDALILGTLGCIDSMLTSLIADNLTKEDHDSDKELTGQGIGNLVSGFLGGLPGAGATMGTVVNIQAGGKTVTSGVIRVVALCIAAFLLTDWLELVPTALLAAIAFKVGLDILDWSFIKRAHLVSRHSSMIMYLVLFVTIFVDLIMAVGIGLFIANIVTIEKLSAAQTRSIKTITDTDDELRLTKEEQSVFARFKDQLLLVYLSGPMMFGLSRAMSKQHRVLSQYKIVVMDLTDVPFIDDTIALTMENAIAEAIDLGVTLLFVYPKNEVGEKLDKIGVTELVPEDQRFSTRKAAFAWLDSEFNSL</sequence>
<dbReference type="Pfam" id="PF01740">
    <property type="entry name" value="STAS"/>
    <property type="match status" value="1"/>
</dbReference>
<dbReference type="EMBL" id="BNCK01000008">
    <property type="protein sequence ID" value="GHG00819.1"/>
    <property type="molecule type" value="Genomic_DNA"/>
</dbReference>
<dbReference type="InterPro" id="IPR036513">
    <property type="entry name" value="STAS_dom_sf"/>
</dbReference>
<dbReference type="RefSeq" id="WP_189772622.1">
    <property type="nucleotide sequence ID" value="NZ_BNCK01000008.1"/>
</dbReference>
<dbReference type="InterPro" id="IPR011547">
    <property type="entry name" value="SLC26A/SulP_dom"/>
</dbReference>
<keyword evidence="2 5" id="KW-0812">Transmembrane</keyword>
<name>A0A919BMR5_9GAMM</name>
<dbReference type="GO" id="GO:0016020">
    <property type="term" value="C:membrane"/>
    <property type="evidence" value="ECO:0007669"/>
    <property type="project" value="UniProtKB-SubCell"/>
</dbReference>
<feature type="transmembrane region" description="Helical" evidence="5">
    <location>
        <begin position="119"/>
        <end position="140"/>
    </location>
</feature>
<feature type="transmembrane region" description="Helical" evidence="5">
    <location>
        <begin position="197"/>
        <end position="214"/>
    </location>
</feature>
<evidence type="ECO:0000256" key="3">
    <source>
        <dbReference type="ARBA" id="ARBA00022989"/>
    </source>
</evidence>
<evidence type="ECO:0000313" key="8">
    <source>
        <dbReference type="Proteomes" id="UP000623842"/>
    </source>
</evidence>
<dbReference type="Proteomes" id="UP000623842">
    <property type="component" value="Unassembled WGS sequence"/>
</dbReference>
<evidence type="ECO:0000256" key="1">
    <source>
        <dbReference type="ARBA" id="ARBA00004141"/>
    </source>
</evidence>
<keyword evidence="8" id="KW-1185">Reference proteome</keyword>
<feature type="transmembrane region" description="Helical" evidence="5">
    <location>
        <begin position="90"/>
        <end position="107"/>
    </location>
</feature>
<feature type="domain" description="STAS" evidence="6">
    <location>
        <begin position="430"/>
        <end position="540"/>
    </location>
</feature>
<evidence type="ECO:0000256" key="5">
    <source>
        <dbReference type="SAM" id="Phobius"/>
    </source>
</evidence>
<feature type="transmembrane region" description="Helical" evidence="5">
    <location>
        <begin position="160"/>
        <end position="185"/>
    </location>
</feature>
<proteinExistence type="predicted"/>
<dbReference type="InterPro" id="IPR001902">
    <property type="entry name" value="SLC26A/SulP_fam"/>
</dbReference>
<dbReference type="SUPFAM" id="SSF52091">
    <property type="entry name" value="SpoIIaa-like"/>
    <property type="match status" value="1"/>
</dbReference>
<gene>
    <name evidence="7" type="primary">ychM</name>
    <name evidence="7" type="ORF">GCM10017161_31650</name>
</gene>
<dbReference type="Pfam" id="PF00916">
    <property type="entry name" value="Sulfate_transp"/>
    <property type="match status" value="1"/>
</dbReference>
<dbReference type="CDD" id="cd07042">
    <property type="entry name" value="STAS_SulP_like_sulfate_transporter"/>
    <property type="match status" value="1"/>
</dbReference>
<evidence type="ECO:0000256" key="2">
    <source>
        <dbReference type="ARBA" id="ARBA00022692"/>
    </source>
</evidence>
<dbReference type="Gene3D" id="3.30.750.24">
    <property type="entry name" value="STAS domain"/>
    <property type="match status" value="1"/>
</dbReference>
<evidence type="ECO:0000313" key="7">
    <source>
        <dbReference type="EMBL" id="GHG00819.1"/>
    </source>
</evidence>
<organism evidence="7 8">
    <name type="scientific">Thalassotalea marina</name>
    <dbReference type="NCBI Taxonomy" id="1673741"/>
    <lineage>
        <taxon>Bacteria</taxon>
        <taxon>Pseudomonadati</taxon>
        <taxon>Pseudomonadota</taxon>
        <taxon>Gammaproteobacteria</taxon>
        <taxon>Alteromonadales</taxon>
        <taxon>Colwelliaceae</taxon>
        <taxon>Thalassotalea</taxon>
    </lineage>
</organism>
<evidence type="ECO:0000256" key="4">
    <source>
        <dbReference type="ARBA" id="ARBA00023136"/>
    </source>
</evidence>
<dbReference type="AlphaFoldDB" id="A0A919BMR5"/>
<reference evidence="7" key="1">
    <citation type="journal article" date="2014" name="Int. J. Syst. Evol. Microbiol.">
        <title>Complete genome sequence of Corynebacterium casei LMG S-19264T (=DSM 44701T), isolated from a smear-ripened cheese.</title>
        <authorList>
            <consortium name="US DOE Joint Genome Institute (JGI-PGF)"/>
            <person name="Walter F."/>
            <person name="Albersmeier A."/>
            <person name="Kalinowski J."/>
            <person name="Ruckert C."/>
        </authorList>
    </citation>
    <scope>NUCLEOTIDE SEQUENCE</scope>
    <source>
        <strain evidence="7">KCTC 42731</strain>
    </source>
</reference>
<dbReference type="InterPro" id="IPR002645">
    <property type="entry name" value="STAS_dom"/>
</dbReference>
<feature type="transmembrane region" description="Helical" evidence="5">
    <location>
        <begin position="341"/>
        <end position="360"/>
    </location>
</feature>
<feature type="transmembrane region" description="Helical" evidence="5">
    <location>
        <begin position="12"/>
        <end position="31"/>
    </location>
</feature>
<protein>
    <submittedName>
        <fullName evidence="7">Sodium-independent anion transporter</fullName>
    </submittedName>
</protein>
<dbReference type="PANTHER" id="PTHR11814">
    <property type="entry name" value="SULFATE TRANSPORTER"/>
    <property type="match status" value="1"/>
</dbReference>
<feature type="transmembrane region" description="Helical" evidence="5">
    <location>
        <begin position="372"/>
        <end position="396"/>
    </location>
</feature>
<accession>A0A919BMR5</accession>
<feature type="transmembrane region" description="Helical" evidence="5">
    <location>
        <begin position="242"/>
        <end position="264"/>
    </location>
</feature>
<comment type="subcellular location">
    <subcellularLocation>
        <location evidence="1">Membrane</location>
        <topology evidence="1">Multi-pass membrane protein</topology>
    </subcellularLocation>
</comment>